<name>A0A1Y2DH26_9PEZI</name>
<reference evidence="1 2" key="1">
    <citation type="submission" date="2016-07" db="EMBL/GenBank/DDBJ databases">
        <title>Pervasive Adenine N6-methylation of Active Genes in Fungi.</title>
        <authorList>
            <consortium name="DOE Joint Genome Institute"/>
            <person name="Mondo S.J."/>
            <person name="Dannebaum R.O."/>
            <person name="Kuo R.C."/>
            <person name="Labutti K."/>
            <person name="Haridas S."/>
            <person name="Kuo A."/>
            <person name="Salamov A."/>
            <person name="Ahrendt S.R."/>
            <person name="Lipzen A."/>
            <person name="Sullivan W."/>
            <person name="Andreopoulos W.B."/>
            <person name="Clum A."/>
            <person name="Lindquist E."/>
            <person name="Daum C."/>
            <person name="Ramamoorthy G.K."/>
            <person name="Gryganskyi A."/>
            <person name="Culley D."/>
            <person name="Magnuson J.K."/>
            <person name="James T.Y."/>
            <person name="O'Malley M.A."/>
            <person name="Stajich J.E."/>
            <person name="Spatafora J.W."/>
            <person name="Visel A."/>
            <person name="Grigoriev I.V."/>
        </authorList>
    </citation>
    <scope>NUCLEOTIDE SEQUENCE [LARGE SCALE GENOMIC DNA]</scope>
    <source>
        <strain evidence="1 2">CBS 129021</strain>
    </source>
</reference>
<comment type="caution">
    <text evidence="1">The sequence shown here is derived from an EMBL/GenBank/DDBJ whole genome shotgun (WGS) entry which is preliminary data.</text>
</comment>
<proteinExistence type="predicted"/>
<dbReference type="EMBL" id="MCFJ01000016">
    <property type="protein sequence ID" value="ORY58569.1"/>
    <property type="molecule type" value="Genomic_DNA"/>
</dbReference>
<dbReference type="AlphaFoldDB" id="A0A1Y2DH26"/>
<evidence type="ECO:0000313" key="2">
    <source>
        <dbReference type="Proteomes" id="UP000193689"/>
    </source>
</evidence>
<dbReference type="GeneID" id="63781029"/>
<keyword evidence="2" id="KW-1185">Reference proteome</keyword>
<evidence type="ECO:0000313" key="1">
    <source>
        <dbReference type="EMBL" id="ORY58569.1"/>
    </source>
</evidence>
<accession>A0A1Y2DH26</accession>
<dbReference type="Proteomes" id="UP000193689">
    <property type="component" value="Unassembled WGS sequence"/>
</dbReference>
<sequence>MLLLSCPFVAHGALWRRPYIHKKIPARPGAMTPKLIPTPRPTFVLRLSPEELTLVCTGDVVGGSWVEVAAPTLILVLEGSDVVTTEPCPDDVDIAPDVGTGVSVIDGDESLVVNMDLAEEIIEAVALVAHSKNSSTETASASPVPAQLVCSVLQTDLRSSGLFFAIQCAEL</sequence>
<gene>
    <name evidence="1" type="ORF">BCR38DRAFT_500488</name>
</gene>
<organism evidence="1 2">
    <name type="scientific">Pseudomassariella vexata</name>
    <dbReference type="NCBI Taxonomy" id="1141098"/>
    <lineage>
        <taxon>Eukaryota</taxon>
        <taxon>Fungi</taxon>
        <taxon>Dikarya</taxon>
        <taxon>Ascomycota</taxon>
        <taxon>Pezizomycotina</taxon>
        <taxon>Sordariomycetes</taxon>
        <taxon>Xylariomycetidae</taxon>
        <taxon>Amphisphaeriales</taxon>
        <taxon>Pseudomassariaceae</taxon>
        <taxon>Pseudomassariella</taxon>
    </lineage>
</organism>
<dbReference type="RefSeq" id="XP_040711486.1">
    <property type="nucleotide sequence ID" value="XM_040864817.1"/>
</dbReference>
<protein>
    <submittedName>
        <fullName evidence="1">Uncharacterized protein</fullName>
    </submittedName>
</protein>
<dbReference type="InParanoid" id="A0A1Y2DH26"/>